<dbReference type="AlphaFoldDB" id="A0A9X2DSY8"/>
<evidence type="ECO:0000313" key="2">
    <source>
        <dbReference type="Proteomes" id="UP001139179"/>
    </source>
</evidence>
<evidence type="ECO:0000313" key="1">
    <source>
        <dbReference type="EMBL" id="MCM3715877.1"/>
    </source>
</evidence>
<dbReference type="Proteomes" id="UP001139179">
    <property type="component" value="Unassembled WGS sequence"/>
</dbReference>
<dbReference type="RefSeq" id="WP_251224578.1">
    <property type="nucleotide sequence ID" value="NZ_JAMBOL010000023.1"/>
</dbReference>
<organism evidence="1 2">
    <name type="scientific">Halalkalibacter oceani</name>
    <dbReference type="NCBI Taxonomy" id="1653776"/>
    <lineage>
        <taxon>Bacteria</taxon>
        <taxon>Bacillati</taxon>
        <taxon>Bacillota</taxon>
        <taxon>Bacilli</taxon>
        <taxon>Bacillales</taxon>
        <taxon>Bacillaceae</taxon>
        <taxon>Halalkalibacter</taxon>
    </lineage>
</organism>
<dbReference type="EMBL" id="JAMBOL010000023">
    <property type="protein sequence ID" value="MCM3715877.1"/>
    <property type="molecule type" value="Genomic_DNA"/>
</dbReference>
<name>A0A9X2DSY8_9BACI</name>
<dbReference type="Gene3D" id="3.40.50.620">
    <property type="entry name" value="HUPs"/>
    <property type="match status" value="1"/>
</dbReference>
<comment type="caution">
    <text evidence="1">The sequence shown here is derived from an EMBL/GenBank/DDBJ whole genome shotgun (WGS) entry which is preliminary data.</text>
</comment>
<accession>A0A9X2DSY8</accession>
<sequence length="295" mass="35066">MQQLELLPNDYTQHKKYIQGYFKSKNEIINKLIEDGKDDIYYVLSFGGGTQSAHLLEDHIQGKIHYDFIIFSDTGAEPDFIRKQVDWWKNRLMEKRIDTPFIVTRHSSMHSGLEEMLWRYLETDYERFQMPLYLSKLNENGTEIPAGMTPRQCTIDFKIVPVKQTIRKIILKKYGRMHNQRMPANVAIIQDIGFSYDELNRINMWQSPQYKYIYMAYPLVEQGLTTEESITFLSQNNFPEKRSRCYLCPFNCDMPGMNWVEIIQEEPLSCLKACYFDRNIREVIKSGRKRLKKFS</sequence>
<protein>
    <recommendedName>
        <fullName evidence="3">Phosphoadenosine phosphosulphate reductase domain-containing protein</fullName>
    </recommendedName>
</protein>
<gene>
    <name evidence="1" type="ORF">M3202_17625</name>
</gene>
<proteinExistence type="predicted"/>
<keyword evidence="2" id="KW-1185">Reference proteome</keyword>
<evidence type="ECO:0008006" key="3">
    <source>
        <dbReference type="Google" id="ProtNLM"/>
    </source>
</evidence>
<reference evidence="1" key="1">
    <citation type="submission" date="2022-05" db="EMBL/GenBank/DDBJ databases">
        <title>Comparative Genomics of Spacecraft Associated Microbes.</title>
        <authorList>
            <person name="Tran M.T."/>
            <person name="Wright A."/>
            <person name="Seuylemezian A."/>
            <person name="Eisen J."/>
            <person name="Coil D."/>
        </authorList>
    </citation>
    <scope>NUCLEOTIDE SEQUENCE</scope>
    <source>
        <strain evidence="1">214.1.1</strain>
    </source>
</reference>
<dbReference type="InterPro" id="IPR014729">
    <property type="entry name" value="Rossmann-like_a/b/a_fold"/>
</dbReference>